<feature type="domain" description="Fe-S hydro-lyase tartrate dehydratase alpha-type catalytic" evidence="7">
    <location>
        <begin position="9"/>
        <end position="275"/>
    </location>
</feature>
<dbReference type="GO" id="GO:0046872">
    <property type="term" value="F:metal ion binding"/>
    <property type="evidence" value="ECO:0007669"/>
    <property type="project" value="UniProtKB-KW"/>
</dbReference>
<evidence type="ECO:0000256" key="4">
    <source>
        <dbReference type="ARBA" id="ARBA00023004"/>
    </source>
</evidence>
<reference evidence="8 9" key="1">
    <citation type="submission" date="2017-11" db="EMBL/GenBank/DDBJ databases">
        <title>Isolation and Characterization of Family Methanocellaceae Species from Potential Methane Hydrate Area Offshore Southwestern Taiwan.</title>
        <authorList>
            <person name="Zhang W.-L."/>
            <person name="Chen W.-C."/>
            <person name="Lai M.-C."/>
            <person name="Chen S.-C."/>
        </authorList>
    </citation>
    <scope>NUCLEOTIDE SEQUENCE [LARGE SCALE GENOMIC DNA]</scope>
    <source>
        <strain evidence="8 9">CWC-04</strain>
    </source>
</reference>
<keyword evidence="5" id="KW-0411">Iron-sulfur</keyword>
<keyword evidence="4" id="KW-0408">Iron</keyword>
<dbReference type="NCBIfam" id="NF004885">
    <property type="entry name" value="PRK06246.1"/>
    <property type="match status" value="1"/>
</dbReference>
<dbReference type="Proteomes" id="UP001320159">
    <property type="component" value="Unassembled WGS sequence"/>
</dbReference>
<gene>
    <name evidence="8" type="ORF">CUJ83_14465</name>
</gene>
<evidence type="ECO:0000259" key="7">
    <source>
        <dbReference type="Pfam" id="PF05681"/>
    </source>
</evidence>
<protein>
    <submittedName>
        <fullName evidence="8">Fumarate hydratase</fullName>
    </submittedName>
</protein>
<dbReference type="Pfam" id="PF05681">
    <property type="entry name" value="Fumerase"/>
    <property type="match status" value="1"/>
</dbReference>
<dbReference type="InterPro" id="IPR004646">
    <property type="entry name" value="Fe-S_hydro-lyase_TtdA-typ_cat"/>
</dbReference>
<dbReference type="AlphaFoldDB" id="A0AAP2W7A2"/>
<keyword evidence="6" id="KW-0456">Lyase</keyword>
<keyword evidence="9" id="KW-1185">Reference proteome</keyword>
<dbReference type="GO" id="GO:0051539">
    <property type="term" value="F:4 iron, 4 sulfur cluster binding"/>
    <property type="evidence" value="ECO:0007669"/>
    <property type="project" value="UniProtKB-KW"/>
</dbReference>
<evidence type="ECO:0000256" key="5">
    <source>
        <dbReference type="ARBA" id="ARBA00023014"/>
    </source>
</evidence>
<dbReference type="PANTHER" id="PTHR30389:SF17">
    <property type="entry name" value="L(+)-TARTRATE DEHYDRATASE SUBUNIT ALPHA-RELATED"/>
    <property type="match status" value="1"/>
</dbReference>
<sequence length="288" mass="30891">MLNDKIIEDTVVSLLRIAVTRLPHDVVSRLEEARTSEKNDTARRELGLMLENIGEAGKCSLPMCQDTGIPVFFVKMGSFNAPGLEDAIARGVRRATAEIPLRKNVVHPLTRVNTGDNTGRLMPIISYSYSNNDHIEMTVMPKGAGSENMSAMAMLNPSQGMQGIKKFVLETVVKAEGKPCPPTIIGIGIGGSSDMCMALAKKALIRPAGSHNADPDIAMLEDELLEMINSTGIGPMGLGGDTTSLAVHIEYAYCHTASLPVGINIQCYAARRASAKLFEDGKVDFGCD</sequence>
<comment type="caution">
    <text evidence="8">The sequence shown here is derived from an EMBL/GenBank/DDBJ whole genome shotgun (WGS) entry which is preliminary data.</text>
</comment>
<organism evidence="8 9">
    <name type="scientific">Methanooceanicella nereidis</name>
    <dbReference type="NCBI Taxonomy" id="2052831"/>
    <lineage>
        <taxon>Archaea</taxon>
        <taxon>Methanobacteriati</taxon>
        <taxon>Methanobacteriota</taxon>
        <taxon>Stenosarchaea group</taxon>
        <taxon>Methanomicrobia</taxon>
        <taxon>Methanocellales</taxon>
        <taxon>Methanocellaceae</taxon>
        <taxon>Methanooceanicella</taxon>
    </lineage>
</organism>
<dbReference type="InterPro" id="IPR051208">
    <property type="entry name" value="Class-I_Fumarase/Tartrate_DH"/>
</dbReference>
<proteinExistence type="inferred from homology"/>
<accession>A0AAP2W7A2</accession>
<evidence type="ECO:0000256" key="6">
    <source>
        <dbReference type="ARBA" id="ARBA00023239"/>
    </source>
</evidence>
<keyword evidence="3" id="KW-0479">Metal-binding</keyword>
<evidence type="ECO:0000256" key="2">
    <source>
        <dbReference type="ARBA" id="ARBA00022485"/>
    </source>
</evidence>
<comment type="similarity">
    <text evidence="1">Belongs to the class-I fumarase family.</text>
</comment>
<dbReference type="EMBL" id="PGCK01000014">
    <property type="protein sequence ID" value="MCD1296203.1"/>
    <property type="molecule type" value="Genomic_DNA"/>
</dbReference>
<dbReference type="PANTHER" id="PTHR30389">
    <property type="entry name" value="FUMARATE HYDRATASE-RELATED"/>
    <property type="match status" value="1"/>
</dbReference>
<dbReference type="RefSeq" id="WP_230743164.1">
    <property type="nucleotide sequence ID" value="NZ_PGCK01000014.1"/>
</dbReference>
<name>A0AAP2W7A2_9EURY</name>
<evidence type="ECO:0000313" key="8">
    <source>
        <dbReference type="EMBL" id="MCD1296203.1"/>
    </source>
</evidence>
<evidence type="ECO:0000313" key="9">
    <source>
        <dbReference type="Proteomes" id="UP001320159"/>
    </source>
</evidence>
<dbReference type="NCBIfam" id="TIGR00722">
    <property type="entry name" value="ttdA_fumA_fumB"/>
    <property type="match status" value="1"/>
</dbReference>
<evidence type="ECO:0000256" key="3">
    <source>
        <dbReference type="ARBA" id="ARBA00022723"/>
    </source>
</evidence>
<dbReference type="GO" id="GO:0016829">
    <property type="term" value="F:lyase activity"/>
    <property type="evidence" value="ECO:0007669"/>
    <property type="project" value="UniProtKB-KW"/>
</dbReference>
<evidence type="ECO:0000256" key="1">
    <source>
        <dbReference type="ARBA" id="ARBA00008876"/>
    </source>
</evidence>
<keyword evidence="2" id="KW-0004">4Fe-4S</keyword>